<name>A0ABY5K1P7_9CELL</name>
<dbReference type="Proteomes" id="UP001317322">
    <property type="component" value="Chromosome"/>
</dbReference>
<feature type="region of interest" description="Disordered" evidence="1">
    <location>
        <begin position="23"/>
        <end position="60"/>
    </location>
</feature>
<sequence>MAFAPDDGASALDESRWWTASGYVAPSTSGTSAGRAPRIVLDPASRESSSGPAPDWTTPFSVDVVTDGGWYGGVADENDVRALEGLDDGAYIVDGVVMTERQLLEAEGPIDCPEPSSGTTGVGLR</sequence>
<evidence type="ECO:0000256" key="1">
    <source>
        <dbReference type="SAM" id="MobiDB-lite"/>
    </source>
</evidence>
<organism evidence="2 3">
    <name type="scientific">Cellulomonas wangsupingiae</name>
    <dbReference type="NCBI Taxonomy" id="2968085"/>
    <lineage>
        <taxon>Bacteria</taxon>
        <taxon>Bacillati</taxon>
        <taxon>Actinomycetota</taxon>
        <taxon>Actinomycetes</taxon>
        <taxon>Micrococcales</taxon>
        <taxon>Cellulomonadaceae</taxon>
        <taxon>Cellulomonas</taxon>
    </lineage>
</organism>
<reference evidence="2 3" key="1">
    <citation type="submission" date="2022-07" db="EMBL/GenBank/DDBJ databases">
        <title>Novel species in genus cellulomonas.</title>
        <authorList>
            <person name="Ye L."/>
        </authorList>
    </citation>
    <scope>NUCLEOTIDE SEQUENCE [LARGE SCALE GENOMIC DNA]</scope>
    <source>
        <strain evidence="3">zg-Y908</strain>
    </source>
</reference>
<dbReference type="RefSeq" id="WP_227565552.1">
    <property type="nucleotide sequence ID" value="NZ_CP101989.1"/>
</dbReference>
<keyword evidence="3" id="KW-1185">Reference proteome</keyword>
<accession>A0ABY5K1P7</accession>
<proteinExistence type="predicted"/>
<protein>
    <submittedName>
        <fullName evidence="2">Uncharacterized protein</fullName>
    </submittedName>
</protein>
<evidence type="ECO:0000313" key="2">
    <source>
        <dbReference type="EMBL" id="UUI64003.1"/>
    </source>
</evidence>
<gene>
    <name evidence="2" type="ORF">NP075_12775</name>
</gene>
<dbReference type="EMBL" id="CP101989">
    <property type="protein sequence ID" value="UUI64003.1"/>
    <property type="molecule type" value="Genomic_DNA"/>
</dbReference>
<evidence type="ECO:0000313" key="3">
    <source>
        <dbReference type="Proteomes" id="UP001317322"/>
    </source>
</evidence>